<keyword evidence="2" id="KW-1185">Reference proteome</keyword>
<evidence type="ECO:0008006" key="3">
    <source>
        <dbReference type="Google" id="ProtNLM"/>
    </source>
</evidence>
<dbReference type="PANTHER" id="PTHR37984:SF15">
    <property type="entry name" value="INTEGRASE CATALYTIC DOMAIN-CONTAINING PROTEIN"/>
    <property type="match status" value="1"/>
</dbReference>
<evidence type="ECO:0000313" key="1">
    <source>
        <dbReference type="EMBL" id="MBW0530558.1"/>
    </source>
</evidence>
<gene>
    <name evidence="1" type="ORF">O181_070273</name>
</gene>
<dbReference type="InterPro" id="IPR036397">
    <property type="entry name" value="RNaseH_sf"/>
</dbReference>
<dbReference type="Gene3D" id="3.30.420.10">
    <property type="entry name" value="Ribonuclease H-like superfamily/Ribonuclease H"/>
    <property type="match status" value="1"/>
</dbReference>
<name>A0A9Q3I743_9BASI</name>
<dbReference type="InterPro" id="IPR050951">
    <property type="entry name" value="Retrovirus_Pol_polyprotein"/>
</dbReference>
<dbReference type="OrthoDB" id="2630497at2759"/>
<evidence type="ECO:0000313" key="2">
    <source>
        <dbReference type="Proteomes" id="UP000765509"/>
    </source>
</evidence>
<dbReference type="EMBL" id="AVOT02036111">
    <property type="protein sequence ID" value="MBW0530558.1"/>
    <property type="molecule type" value="Genomic_DNA"/>
</dbReference>
<reference evidence="1" key="1">
    <citation type="submission" date="2021-03" db="EMBL/GenBank/DDBJ databases">
        <title>Draft genome sequence of rust myrtle Austropuccinia psidii MF-1, a brazilian biotype.</title>
        <authorList>
            <person name="Quecine M.C."/>
            <person name="Pachon D.M.R."/>
            <person name="Bonatelli M.L."/>
            <person name="Correr F.H."/>
            <person name="Franceschini L.M."/>
            <person name="Leite T.F."/>
            <person name="Margarido G.R.A."/>
            <person name="Almeida C.A."/>
            <person name="Ferrarezi J.A."/>
            <person name="Labate C.A."/>
        </authorList>
    </citation>
    <scope>NUCLEOTIDE SEQUENCE</scope>
    <source>
        <strain evidence="1">MF-1</strain>
    </source>
</reference>
<accession>A0A9Q3I743</accession>
<dbReference type="GO" id="GO:0003676">
    <property type="term" value="F:nucleic acid binding"/>
    <property type="evidence" value="ECO:0007669"/>
    <property type="project" value="InterPro"/>
</dbReference>
<protein>
    <recommendedName>
        <fullName evidence="3">Integrase catalytic domain-containing protein</fullName>
    </recommendedName>
</protein>
<dbReference type="Proteomes" id="UP000765509">
    <property type="component" value="Unassembled WGS sequence"/>
</dbReference>
<proteinExistence type="predicted"/>
<dbReference type="AlphaFoldDB" id="A0A9Q3I743"/>
<dbReference type="PANTHER" id="PTHR37984">
    <property type="entry name" value="PROTEIN CBG26694"/>
    <property type="match status" value="1"/>
</dbReference>
<sequence length="121" mass="14248">MYVSYHQDDCHTWLPLAKFAYNNAEHSSTKQSPFFTIYRRNPSFDSIHIPQDSPSGTLSTKLQSVKQVFKEELDSAKRRFKKYADRNRSIPPDFQPGKKVWLASKNIKTKRPTKKLSERWL</sequence>
<comment type="caution">
    <text evidence="1">The sequence shown here is derived from an EMBL/GenBank/DDBJ whole genome shotgun (WGS) entry which is preliminary data.</text>
</comment>
<organism evidence="1 2">
    <name type="scientific">Austropuccinia psidii MF-1</name>
    <dbReference type="NCBI Taxonomy" id="1389203"/>
    <lineage>
        <taxon>Eukaryota</taxon>
        <taxon>Fungi</taxon>
        <taxon>Dikarya</taxon>
        <taxon>Basidiomycota</taxon>
        <taxon>Pucciniomycotina</taxon>
        <taxon>Pucciniomycetes</taxon>
        <taxon>Pucciniales</taxon>
        <taxon>Sphaerophragmiaceae</taxon>
        <taxon>Austropuccinia</taxon>
    </lineage>
</organism>